<dbReference type="Gene3D" id="3.60.40.10">
    <property type="entry name" value="PPM-type phosphatase domain"/>
    <property type="match status" value="1"/>
</dbReference>
<dbReference type="SMART" id="SM00086">
    <property type="entry name" value="PAC"/>
    <property type="match status" value="1"/>
</dbReference>
<dbReference type="SMART" id="SM00091">
    <property type="entry name" value="PAS"/>
    <property type="match status" value="1"/>
</dbReference>
<sequence length="479" mass="54830">MFRRFSLYIDIVTSPKYYAPILNIIESYTDLCEPITNVSVQIEKPNFVYNLLLIEFEKIGQNHHPLATLKESYNHVIVINVPDSEEAYALLYKHAIHKTLREGFYESELTSILKEYMQSELLTNENTLLDNLFNSAQNSIVITDRKGNIQYANPYFEALSEFPKEALIENSPRLIKTGQHSDDFYKLLWDTITQGKVWEGIFINKSKNSQIFYEEATITPILNSHGTIEKYLKIGKNITREKMLLAELSKEIKVAKRVLNSFLPNKVNDERLNFDFELIDFNEIGGDFIYFKKVNDQRYLFSILDVMGHGVSSALVALIVTQMFDDLMLYLPIEKTVCDINTSLCNLNNEDPDSSKFVTGIFMDIDFSDNKLTYINAGHPDALFSYADGSIVTLTSNNMILGILEDEHVSAMTVDLNNLKKILTYTDGLYENHDLNLDDTMTILLKELNHVEKSSDVASLFGDYDTTKDDATVCLIKFN</sequence>
<dbReference type="PROSITE" id="PS50112">
    <property type="entry name" value="PAS"/>
    <property type="match status" value="1"/>
</dbReference>
<keyword evidence="1" id="KW-0378">Hydrolase</keyword>
<protein>
    <submittedName>
        <fullName evidence="4">SpoIIE family protein phosphatase</fullName>
    </submittedName>
</protein>
<dbReference type="InterPro" id="IPR052016">
    <property type="entry name" value="Bact_Sigma-Reg"/>
</dbReference>
<dbReference type="InterPro" id="IPR001932">
    <property type="entry name" value="PPM-type_phosphatase-like_dom"/>
</dbReference>
<proteinExistence type="predicted"/>
<dbReference type="SUPFAM" id="SSF81606">
    <property type="entry name" value="PP2C-like"/>
    <property type="match status" value="1"/>
</dbReference>
<dbReference type="RefSeq" id="WP_281093112.1">
    <property type="nucleotide sequence ID" value="NZ_JARYZI010000002.1"/>
</dbReference>
<evidence type="ECO:0000259" key="3">
    <source>
        <dbReference type="PROSITE" id="PS50113"/>
    </source>
</evidence>
<dbReference type="PANTHER" id="PTHR43156:SF2">
    <property type="entry name" value="STAGE II SPORULATION PROTEIN E"/>
    <property type="match status" value="1"/>
</dbReference>
<evidence type="ECO:0000313" key="5">
    <source>
        <dbReference type="Proteomes" id="UP001158045"/>
    </source>
</evidence>
<dbReference type="Proteomes" id="UP001158045">
    <property type="component" value="Unassembled WGS sequence"/>
</dbReference>
<dbReference type="Pfam" id="PF07228">
    <property type="entry name" value="SpoIIE"/>
    <property type="match status" value="1"/>
</dbReference>
<dbReference type="PROSITE" id="PS50113">
    <property type="entry name" value="PAC"/>
    <property type="match status" value="1"/>
</dbReference>
<accession>A0ABT6NA62</accession>
<keyword evidence="5" id="KW-1185">Reference proteome</keyword>
<dbReference type="PANTHER" id="PTHR43156">
    <property type="entry name" value="STAGE II SPORULATION PROTEIN E-RELATED"/>
    <property type="match status" value="1"/>
</dbReference>
<dbReference type="SUPFAM" id="SSF55785">
    <property type="entry name" value="PYP-like sensor domain (PAS domain)"/>
    <property type="match status" value="1"/>
</dbReference>
<organism evidence="4 5">
    <name type="scientific">Fusibacter bizertensis</name>
    <dbReference type="NCBI Taxonomy" id="1488331"/>
    <lineage>
        <taxon>Bacteria</taxon>
        <taxon>Bacillati</taxon>
        <taxon>Bacillota</taxon>
        <taxon>Clostridia</taxon>
        <taxon>Eubacteriales</taxon>
        <taxon>Eubacteriales Family XII. Incertae Sedis</taxon>
        <taxon>Fusibacter</taxon>
    </lineage>
</organism>
<dbReference type="InterPro" id="IPR036457">
    <property type="entry name" value="PPM-type-like_dom_sf"/>
</dbReference>
<reference evidence="4 5" key="1">
    <citation type="submission" date="2023-04" db="EMBL/GenBank/DDBJ databases">
        <title>Fusibacter bizertensis strain WBS, isolated from littoral bottom sediments of the Arctic seas - biochemical and genomic analysis.</title>
        <authorList>
            <person name="Brioukhanov A.L."/>
        </authorList>
    </citation>
    <scope>NUCLEOTIDE SEQUENCE [LARGE SCALE GENOMIC DNA]</scope>
    <source>
        <strain evidence="4 5">WBS</strain>
    </source>
</reference>
<dbReference type="EMBL" id="JARYZI010000002">
    <property type="protein sequence ID" value="MDH8677301.1"/>
    <property type="molecule type" value="Genomic_DNA"/>
</dbReference>
<dbReference type="InterPro" id="IPR001610">
    <property type="entry name" value="PAC"/>
</dbReference>
<dbReference type="InterPro" id="IPR000700">
    <property type="entry name" value="PAS-assoc_C"/>
</dbReference>
<evidence type="ECO:0000259" key="2">
    <source>
        <dbReference type="PROSITE" id="PS50112"/>
    </source>
</evidence>
<dbReference type="Gene3D" id="3.30.450.20">
    <property type="entry name" value="PAS domain"/>
    <property type="match status" value="1"/>
</dbReference>
<feature type="domain" description="PAS" evidence="2">
    <location>
        <begin position="125"/>
        <end position="171"/>
    </location>
</feature>
<gene>
    <name evidence="4" type="ORF">QE109_04025</name>
</gene>
<comment type="caution">
    <text evidence="4">The sequence shown here is derived from an EMBL/GenBank/DDBJ whole genome shotgun (WGS) entry which is preliminary data.</text>
</comment>
<feature type="domain" description="PAC" evidence="3">
    <location>
        <begin position="196"/>
        <end position="250"/>
    </location>
</feature>
<dbReference type="InterPro" id="IPR000014">
    <property type="entry name" value="PAS"/>
</dbReference>
<dbReference type="SMART" id="SM00331">
    <property type="entry name" value="PP2C_SIG"/>
    <property type="match status" value="1"/>
</dbReference>
<dbReference type="NCBIfam" id="TIGR00229">
    <property type="entry name" value="sensory_box"/>
    <property type="match status" value="1"/>
</dbReference>
<dbReference type="InterPro" id="IPR035965">
    <property type="entry name" value="PAS-like_dom_sf"/>
</dbReference>
<evidence type="ECO:0000256" key="1">
    <source>
        <dbReference type="ARBA" id="ARBA00022801"/>
    </source>
</evidence>
<evidence type="ECO:0000313" key="4">
    <source>
        <dbReference type="EMBL" id="MDH8677301.1"/>
    </source>
</evidence>
<dbReference type="Pfam" id="PF13426">
    <property type="entry name" value="PAS_9"/>
    <property type="match status" value="1"/>
</dbReference>
<dbReference type="CDD" id="cd00130">
    <property type="entry name" value="PAS"/>
    <property type="match status" value="1"/>
</dbReference>
<name>A0ABT6NA62_9FIRM</name>